<reference evidence="1 2" key="1">
    <citation type="submission" date="2020-02" db="EMBL/GenBank/DDBJ databases">
        <title>Draft genome sequence of Haematococcus lacustris strain NIES-144.</title>
        <authorList>
            <person name="Morimoto D."/>
            <person name="Nakagawa S."/>
            <person name="Yoshida T."/>
            <person name="Sawayama S."/>
        </authorList>
    </citation>
    <scope>NUCLEOTIDE SEQUENCE [LARGE SCALE GENOMIC DNA]</scope>
    <source>
        <strain evidence="1 2">NIES-144</strain>
    </source>
</reference>
<accession>A0A6A0AJ74</accession>
<feature type="non-terminal residue" evidence="1">
    <location>
        <position position="56"/>
    </location>
</feature>
<evidence type="ECO:0000313" key="2">
    <source>
        <dbReference type="Proteomes" id="UP000485058"/>
    </source>
</evidence>
<protein>
    <submittedName>
        <fullName evidence="1">Uncharacterized protein</fullName>
    </submittedName>
</protein>
<dbReference type="Proteomes" id="UP000485058">
    <property type="component" value="Unassembled WGS sequence"/>
</dbReference>
<dbReference type="AlphaFoldDB" id="A0A6A0AJ74"/>
<organism evidence="1 2">
    <name type="scientific">Haematococcus lacustris</name>
    <name type="common">Green alga</name>
    <name type="synonym">Haematococcus pluvialis</name>
    <dbReference type="NCBI Taxonomy" id="44745"/>
    <lineage>
        <taxon>Eukaryota</taxon>
        <taxon>Viridiplantae</taxon>
        <taxon>Chlorophyta</taxon>
        <taxon>core chlorophytes</taxon>
        <taxon>Chlorophyceae</taxon>
        <taxon>CS clade</taxon>
        <taxon>Chlamydomonadales</taxon>
        <taxon>Haematococcaceae</taxon>
        <taxon>Haematococcus</taxon>
    </lineage>
</organism>
<sequence length="56" mass="6044">EAGRGAASSWGWSAAWRRPLGGWAATSPSCTCTMMWTRPAAQNRPHRSLTGFGTFC</sequence>
<proteinExistence type="predicted"/>
<keyword evidence="2" id="KW-1185">Reference proteome</keyword>
<name>A0A6A0AJ74_HAELA</name>
<feature type="non-terminal residue" evidence="1">
    <location>
        <position position="1"/>
    </location>
</feature>
<evidence type="ECO:0000313" key="1">
    <source>
        <dbReference type="EMBL" id="GFH31897.1"/>
    </source>
</evidence>
<gene>
    <name evidence="1" type="ORF">HaLaN_31024</name>
</gene>
<comment type="caution">
    <text evidence="1">The sequence shown here is derived from an EMBL/GenBank/DDBJ whole genome shotgun (WGS) entry which is preliminary data.</text>
</comment>
<dbReference type="EMBL" id="BLLF01006046">
    <property type="protein sequence ID" value="GFH31897.1"/>
    <property type="molecule type" value="Genomic_DNA"/>
</dbReference>